<sequence length="282" mass="29184">MTTPVFRHGTTSGMVSSVEQTIARRRTEGGGALIGYLPVGFPTLNESIDAAVALVANGVDIIELGLPYSDPVMDGPVIQAATQQALANGFKLRHGFEAIRAITEQVDAPVLVMTYWNPVVQYGAERFADDLRAAGGAGLITPDLIPDEAADWMAASERTGLDRVFLAAPSSSDARLVQAIEASRGFVYTVSTMGTTGARAGVDAAARILVERLRAAGCTSACVGLGISTPEQVREILGYADGAIVGSALVKALTDGGVPAVARLALELAAGANDIRPPSPPR</sequence>
<feature type="active site" description="Proton acceptor" evidence="9">
    <location>
        <position position="63"/>
    </location>
</feature>
<comment type="subunit">
    <text evidence="3 9">Tetramer of two alpha and two beta chains.</text>
</comment>
<keyword evidence="7 9" id="KW-0456">Lyase</keyword>
<dbReference type="PROSITE" id="PS00167">
    <property type="entry name" value="TRP_SYNTHASE_ALPHA"/>
    <property type="match status" value="1"/>
</dbReference>
<comment type="similarity">
    <text evidence="9 10">Belongs to the TrpA family.</text>
</comment>
<dbReference type="EMBL" id="SOFD01000035">
    <property type="protein sequence ID" value="TFB74602.1"/>
    <property type="molecule type" value="Genomic_DNA"/>
</dbReference>
<evidence type="ECO:0000256" key="7">
    <source>
        <dbReference type="ARBA" id="ARBA00023239"/>
    </source>
</evidence>
<dbReference type="InterPro" id="IPR011060">
    <property type="entry name" value="RibuloseP-bd_barrel"/>
</dbReference>
<reference evidence="12 14" key="2">
    <citation type="submission" date="2019-03" db="EMBL/GenBank/DDBJ databases">
        <title>Genomics of glacier-inhabiting Cryobacterium strains.</title>
        <authorList>
            <person name="Liu Q."/>
            <person name="Xin Y.-H."/>
        </authorList>
    </citation>
    <scope>NUCLEOTIDE SEQUENCE [LARGE SCALE GENOMIC DNA]</scope>
    <source>
        <strain evidence="12 14">Hh8</strain>
    </source>
</reference>
<evidence type="ECO:0000313" key="11">
    <source>
        <dbReference type="EMBL" id="SDN22955.1"/>
    </source>
</evidence>
<evidence type="ECO:0000256" key="8">
    <source>
        <dbReference type="ARBA" id="ARBA00049047"/>
    </source>
</evidence>
<organism evidence="11 13">
    <name type="scientific">Cryobacterium flavum</name>
    <dbReference type="NCBI Taxonomy" id="1424659"/>
    <lineage>
        <taxon>Bacteria</taxon>
        <taxon>Bacillati</taxon>
        <taxon>Actinomycetota</taxon>
        <taxon>Actinomycetes</taxon>
        <taxon>Micrococcales</taxon>
        <taxon>Microbacteriaceae</taxon>
        <taxon>Cryobacterium</taxon>
    </lineage>
</organism>
<dbReference type="EMBL" id="FNIB01000004">
    <property type="protein sequence ID" value="SDN22955.1"/>
    <property type="molecule type" value="Genomic_DNA"/>
</dbReference>
<comment type="catalytic activity">
    <reaction evidence="8 9">
        <text>(1S,2R)-1-C-(indol-3-yl)glycerol 3-phosphate + L-serine = D-glyceraldehyde 3-phosphate + L-tryptophan + H2O</text>
        <dbReference type="Rhea" id="RHEA:10532"/>
        <dbReference type="ChEBI" id="CHEBI:15377"/>
        <dbReference type="ChEBI" id="CHEBI:33384"/>
        <dbReference type="ChEBI" id="CHEBI:57912"/>
        <dbReference type="ChEBI" id="CHEBI:58866"/>
        <dbReference type="ChEBI" id="CHEBI:59776"/>
        <dbReference type="EC" id="4.2.1.20"/>
    </reaction>
</comment>
<dbReference type="AlphaFoldDB" id="A0A4R8V0N5"/>
<dbReference type="SUPFAM" id="SSF51366">
    <property type="entry name" value="Ribulose-phoshate binding barrel"/>
    <property type="match status" value="1"/>
</dbReference>
<evidence type="ECO:0000256" key="6">
    <source>
        <dbReference type="ARBA" id="ARBA00023141"/>
    </source>
</evidence>
<dbReference type="InterPro" id="IPR018204">
    <property type="entry name" value="Trp_synthase_alpha_AS"/>
</dbReference>
<proteinExistence type="inferred from homology"/>
<dbReference type="NCBIfam" id="TIGR00262">
    <property type="entry name" value="trpA"/>
    <property type="match status" value="1"/>
</dbReference>
<evidence type="ECO:0000256" key="9">
    <source>
        <dbReference type="HAMAP-Rule" id="MF_00131"/>
    </source>
</evidence>
<evidence type="ECO:0000256" key="4">
    <source>
        <dbReference type="ARBA" id="ARBA00022605"/>
    </source>
</evidence>
<dbReference type="GO" id="GO:0004834">
    <property type="term" value="F:tryptophan synthase activity"/>
    <property type="evidence" value="ECO:0007669"/>
    <property type="project" value="UniProtKB-UniRule"/>
</dbReference>
<evidence type="ECO:0000256" key="1">
    <source>
        <dbReference type="ARBA" id="ARBA00003365"/>
    </source>
</evidence>
<dbReference type="PANTHER" id="PTHR43406:SF1">
    <property type="entry name" value="TRYPTOPHAN SYNTHASE ALPHA CHAIN, CHLOROPLASTIC"/>
    <property type="match status" value="1"/>
</dbReference>
<comment type="pathway">
    <text evidence="2 9">Amino-acid biosynthesis; L-tryptophan biosynthesis; L-tryptophan from chorismate: step 5/5.</text>
</comment>
<keyword evidence="14" id="KW-1185">Reference proteome</keyword>
<evidence type="ECO:0000256" key="3">
    <source>
        <dbReference type="ARBA" id="ARBA00011270"/>
    </source>
</evidence>
<dbReference type="PANTHER" id="PTHR43406">
    <property type="entry name" value="TRYPTOPHAN SYNTHASE, ALPHA CHAIN"/>
    <property type="match status" value="1"/>
</dbReference>
<dbReference type="InterPro" id="IPR002028">
    <property type="entry name" value="Trp_synthase_suA"/>
</dbReference>
<evidence type="ECO:0000256" key="5">
    <source>
        <dbReference type="ARBA" id="ARBA00022822"/>
    </source>
</evidence>
<keyword evidence="4 9" id="KW-0028">Amino-acid biosynthesis</keyword>
<evidence type="ECO:0000256" key="10">
    <source>
        <dbReference type="RuleBase" id="RU003662"/>
    </source>
</evidence>
<accession>A0A4R8V0N5</accession>
<dbReference type="GO" id="GO:0005829">
    <property type="term" value="C:cytosol"/>
    <property type="evidence" value="ECO:0007669"/>
    <property type="project" value="TreeGrafter"/>
</dbReference>
<protein>
    <recommendedName>
        <fullName evidence="9">Tryptophan synthase alpha chain</fullName>
        <ecNumber evidence="9">4.2.1.20</ecNumber>
    </recommendedName>
</protein>
<keyword evidence="6 9" id="KW-0057">Aromatic amino acid biosynthesis</keyword>
<dbReference type="Pfam" id="PF00290">
    <property type="entry name" value="Trp_syntA"/>
    <property type="match status" value="1"/>
</dbReference>
<dbReference type="EC" id="4.2.1.20" evidence="9"/>
<dbReference type="STRING" id="1424659.SAMN05216368_104235"/>
<gene>
    <name evidence="9" type="primary">trpA</name>
    <name evidence="12" type="ORF">E3O21_14670</name>
    <name evidence="11" type="ORF">SAMN05216368_104235</name>
</gene>
<dbReference type="InterPro" id="IPR013785">
    <property type="entry name" value="Aldolase_TIM"/>
</dbReference>
<dbReference type="CDD" id="cd04724">
    <property type="entry name" value="Tryptophan_synthase_alpha"/>
    <property type="match status" value="1"/>
</dbReference>
<dbReference type="Proteomes" id="UP000298252">
    <property type="component" value="Unassembled WGS sequence"/>
</dbReference>
<feature type="active site" description="Proton acceptor" evidence="9">
    <location>
        <position position="74"/>
    </location>
</feature>
<evidence type="ECO:0000313" key="13">
    <source>
        <dbReference type="Proteomes" id="UP000199639"/>
    </source>
</evidence>
<evidence type="ECO:0000256" key="2">
    <source>
        <dbReference type="ARBA" id="ARBA00004733"/>
    </source>
</evidence>
<evidence type="ECO:0000313" key="12">
    <source>
        <dbReference type="EMBL" id="TFB74602.1"/>
    </source>
</evidence>
<dbReference type="Proteomes" id="UP000199639">
    <property type="component" value="Unassembled WGS sequence"/>
</dbReference>
<dbReference type="FunFam" id="3.20.20.70:FF:000037">
    <property type="entry name" value="Tryptophan synthase alpha chain"/>
    <property type="match status" value="1"/>
</dbReference>
<name>A0A4R8V0N5_9MICO</name>
<dbReference type="HAMAP" id="MF_00131">
    <property type="entry name" value="Trp_synth_alpha"/>
    <property type="match status" value="1"/>
</dbReference>
<comment type="function">
    <text evidence="1 9">The alpha subunit is responsible for the aldol cleavage of indoleglycerol phosphate to indole and glyceraldehyde 3-phosphate.</text>
</comment>
<reference evidence="11 13" key="1">
    <citation type="submission" date="2016-10" db="EMBL/GenBank/DDBJ databases">
        <authorList>
            <person name="Varghese N."/>
            <person name="Submissions S."/>
        </authorList>
    </citation>
    <scope>NUCLEOTIDE SEQUENCE [LARGE SCALE GENOMIC DNA]</scope>
    <source>
        <strain evidence="11 13">CGMCC 1.11215</strain>
    </source>
</reference>
<evidence type="ECO:0000313" key="14">
    <source>
        <dbReference type="Proteomes" id="UP000298252"/>
    </source>
</evidence>
<dbReference type="UniPathway" id="UPA00035">
    <property type="reaction ID" value="UER00044"/>
</dbReference>
<keyword evidence="5 9" id="KW-0822">Tryptophan biosynthesis</keyword>
<dbReference type="Gene3D" id="3.20.20.70">
    <property type="entry name" value="Aldolase class I"/>
    <property type="match status" value="1"/>
</dbReference>